<name>A0A2U1LXH2_ARTAN</name>
<proteinExistence type="predicted"/>
<dbReference type="GO" id="GO:0003924">
    <property type="term" value="F:GTPase activity"/>
    <property type="evidence" value="ECO:0007669"/>
    <property type="project" value="TreeGrafter"/>
</dbReference>
<dbReference type="GO" id="GO:0016320">
    <property type="term" value="P:endoplasmic reticulum membrane fusion"/>
    <property type="evidence" value="ECO:0007669"/>
    <property type="project" value="TreeGrafter"/>
</dbReference>
<keyword evidence="3" id="KW-1185">Reference proteome</keyword>
<keyword evidence="2" id="KW-0378">Hydrolase</keyword>
<sequence length="390" mass="43879">MVSMGGKCSIGTVVVAVGKPKFSQRNETYNAYFNRIRRSLMAKLKEALHGPVEALLKGGRDDTWVAIRKLLHDETETAISAFYFALSGFEMDEQSNEDMILILKKYARGVIEGKTREEAERVSYHMTERFTSIFNYDDDSMPRVWTGKEEIRAITKTAYSSSLRLLSVLAAIRLDEETDTIGDTLVLRLMSPYNGISKSTTSEDPLASTTWEEVPATKTLITPVQCKSLWNQFRRETEDAIAQAVASQEVKKRKISSCYTTPHISTKAGATTSSSSCAVLDANIEATEAPANKRSNRGQSESIVDLTPNSIRSFFHFPNSGKGERRRMYQAKLAALRSRQIEPARTIDWELLEQFKLADEIRGLLRIKYAQGEVDIKSPEWVNLFSVGRF</sequence>
<dbReference type="STRING" id="35608.A0A2U1LXH2"/>
<organism evidence="2 3">
    <name type="scientific">Artemisia annua</name>
    <name type="common">Sweet wormwood</name>
    <dbReference type="NCBI Taxonomy" id="35608"/>
    <lineage>
        <taxon>Eukaryota</taxon>
        <taxon>Viridiplantae</taxon>
        <taxon>Streptophyta</taxon>
        <taxon>Embryophyta</taxon>
        <taxon>Tracheophyta</taxon>
        <taxon>Spermatophyta</taxon>
        <taxon>Magnoliopsida</taxon>
        <taxon>eudicotyledons</taxon>
        <taxon>Gunneridae</taxon>
        <taxon>Pentapetalae</taxon>
        <taxon>asterids</taxon>
        <taxon>campanulids</taxon>
        <taxon>Asterales</taxon>
        <taxon>Asteraceae</taxon>
        <taxon>Asteroideae</taxon>
        <taxon>Anthemideae</taxon>
        <taxon>Artemisiinae</taxon>
        <taxon>Artemisia</taxon>
    </lineage>
</organism>
<feature type="domain" description="Sey1/RHD3-like three-helix bundle" evidence="1">
    <location>
        <begin position="33"/>
        <end position="255"/>
    </location>
</feature>
<evidence type="ECO:0000313" key="2">
    <source>
        <dbReference type="EMBL" id="PWA53698.1"/>
    </source>
</evidence>
<dbReference type="PANTHER" id="PTHR45923:SF14">
    <property type="entry name" value="PROTEIN ROOT HAIR DEFECTIVE 3 HOMOLOG"/>
    <property type="match status" value="1"/>
</dbReference>
<evidence type="ECO:0000259" key="1">
    <source>
        <dbReference type="Pfam" id="PF20428"/>
    </source>
</evidence>
<dbReference type="EMBL" id="PKPP01007326">
    <property type="protein sequence ID" value="PWA53698.1"/>
    <property type="molecule type" value="Genomic_DNA"/>
</dbReference>
<accession>A0A2U1LXH2</accession>
<gene>
    <name evidence="2" type="ORF">CTI12_AA443850</name>
</gene>
<comment type="caution">
    <text evidence="2">The sequence shown here is derived from an EMBL/GenBank/DDBJ whole genome shotgun (WGS) entry which is preliminary data.</text>
</comment>
<evidence type="ECO:0000313" key="3">
    <source>
        <dbReference type="Proteomes" id="UP000245207"/>
    </source>
</evidence>
<dbReference type="AlphaFoldDB" id="A0A2U1LXH2"/>
<dbReference type="GO" id="GO:0005783">
    <property type="term" value="C:endoplasmic reticulum"/>
    <property type="evidence" value="ECO:0007669"/>
    <property type="project" value="TreeGrafter"/>
</dbReference>
<protein>
    <submittedName>
        <fullName evidence="2">RHD3/Sey1, P-loop containing nucleoside triphosphate hydrolase</fullName>
    </submittedName>
</protein>
<dbReference type="Proteomes" id="UP000245207">
    <property type="component" value="Unassembled WGS sequence"/>
</dbReference>
<dbReference type="PANTHER" id="PTHR45923">
    <property type="entry name" value="PROTEIN SEY1"/>
    <property type="match status" value="1"/>
</dbReference>
<dbReference type="InterPro" id="IPR008803">
    <property type="entry name" value="RHD3/Sey1"/>
</dbReference>
<dbReference type="OrthoDB" id="963860at2759"/>
<dbReference type="InterPro" id="IPR046758">
    <property type="entry name" value="Sey1/RHD3-like_3HB"/>
</dbReference>
<dbReference type="Pfam" id="PF20428">
    <property type="entry name" value="Sey1_3HB"/>
    <property type="match status" value="1"/>
</dbReference>
<reference evidence="2 3" key="1">
    <citation type="journal article" date="2018" name="Mol. Plant">
        <title>The genome of Artemisia annua provides insight into the evolution of Asteraceae family and artemisinin biosynthesis.</title>
        <authorList>
            <person name="Shen Q."/>
            <person name="Zhang L."/>
            <person name="Liao Z."/>
            <person name="Wang S."/>
            <person name="Yan T."/>
            <person name="Shi P."/>
            <person name="Liu M."/>
            <person name="Fu X."/>
            <person name="Pan Q."/>
            <person name="Wang Y."/>
            <person name="Lv Z."/>
            <person name="Lu X."/>
            <person name="Zhang F."/>
            <person name="Jiang W."/>
            <person name="Ma Y."/>
            <person name="Chen M."/>
            <person name="Hao X."/>
            <person name="Li L."/>
            <person name="Tang Y."/>
            <person name="Lv G."/>
            <person name="Zhou Y."/>
            <person name="Sun X."/>
            <person name="Brodelius P.E."/>
            <person name="Rose J.K.C."/>
            <person name="Tang K."/>
        </authorList>
    </citation>
    <scope>NUCLEOTIDE SEQUENCE [LARGE SCALE GENOMIC DNA]</scope>
    <source>
        <strain evidence="3">cv. Huhao1</strain>
        <tissue evidence="2">Leaf</tissue>
    </source>
</reference>